<protein>
    <submittedName>
        <fullName evidence="1">Uncharacterized protein</fullName>
    </submittedName>
</protein>
<evidence type="ECO:0000313" key="1">
    <source>
        <dbReference type="EMBL" id="SEL98227.1"/>
    </source>
</evidence>
<sequence length="149" mass="17346">MEPFKIEIFKEENQGKVFDFVSLDEFESGKVVGMLLSLTGITNNRIETPVLFKHLERYIPNKVRYDDKGAGRDFLQSLMSELSIKGSASSYIIWDMVSRVDEFKVESLIDDWDYVWYDTSDEAMVIYIPENKTVLLVTDHGYAAYKKYE</sequence>
<name>A0A1H7UPD1_9SPHI</name>
<dbReference type="AlphaFoldDB" id="A0A1H7UPD1"/>
<gene>
    <name evidence="1" type="ORF">SAMN05421740_1192</name>
</gene>
<evidence type="ECO:0000313" key="2">
    <source>
        <dbReference type="Proteomes" id="UP000198916"/>
    </source>
</evidence>
<accession>A0A1H7UPD1</accession>
<dbReference type="EMBL" id="FNZR01000019">
    <property type="protein sequence ID" value="SEL98227.1"/>
    <property type="molecule type" value="Genomic_DNA"/>
</dbReference>
<dbReference type="RefSeq" id="WP_090609447.1">
    <property type="nucleotide sequence ID" value="NZ_FNZR01000019.1"/>
</dbReference>
<keyword evidence="2" id="KW-1185">Reference proteome</keyword>
<dbReference type="OrthoDB" id="1073261at2"/>
<dbReference type="Proteomes" id="UP000198916">
    <property type="component" value="Unassembled WGS sequence"/>
</dbReference>
<reference evidence="2" key="1">
    <citation type="submission" date="2016-10" db="EMBL/GenBank/DDBJ databases">
        <authorList>
            <person name="Varghese N."/>
            <person name="Submissions S."/>
        </authorList>
    </citation>
    <scope>NUCLEOTIDE SEQUENCE [LARGE SCALE GENOMIC DNA]</scope>
    <source>
        <strain evidence="2">Jip14</strain>
    </source>
</reference>
<proteinExistence type="predicted"/>
<organism evidence="1 2">
    <name type="scientific">Parapedobacter koreensis</name>
    <dbReference type="NCBI Taxonomy" id="332977"/>
    <lineage>
        <taxon>Bacteria</taxon>
        <taxon>Pseudomonadati</taxon>
        <taxon>Bacteroidota</taxon>
        <taxon>Sphingobacteriia</taxon>
        <taxon>Sphingobacteriales</taxon>
        <taxon>Sphingobacteriaceae</taxon>
        <taxon>Parapedobacter</taxon>
    </lineage>
</organism>